<evidence type="ECO:0000259" key="7">
    <source>
        <dbReference type="Pfam" id="PF02687"/>
    </source>
</evidence>
<keyword evidence="3 6" id="KW-0812">Transmembrane</keyword>
<dbReference type="PATRIC" id="fig|1235787.3.peg.2995"/>
<feature type="domain" description="ABC3 transporter permease C-terminal" evidence="7">
    <location>
        <begin position="650"/>
        <end position="761"/>
    </location>
</feature>
<accession>R9HTJ5</accession>
<feature type="transmembrane region" description="Helical" evidence="6">
    <location>
        <begin position="645"/>
        <end position="665"/>
    </location>
</feature>
<organism evidence="8 9">
    <name type="scientific">Bacteroides uniformis dnLKV2</name>
    <dbReference type="NCBI Taxonomy" id="1235787"/>
    <lineage>
        <taxon>Bacteria</taxon>
        <taxon>Pseudomonadati</taxon>
        <taxon>Bacteroidota</taxon>
        <taxon>Bacteroidia</taxon>
        <taxon>Bacteroidales</taxon>
        <taxon>Bacteroidaceae</taxon>
        <taxon>Bacteroides</taxon>
    </lineage>
</organism>
<evidence type="ECO:0000313" key="9">
    <source>
        <dbReference type="Proteomes" id="UP000014212"/>
    </source>
</evidence>
<keyword evidence="2" id="KW-1003">Cell membrane</keyword>
<dbReference type="InterPro" id="IPR050250">
    <property type="entry name" value="Macrolide_Exporter_MacB"/>
</dbReference>
<dbReference type="PANTHER" id="PTHR30572:SF18">
    <property type="entry name" value="ABC-TYPE MACROLIDE FAMILY EXPORT SYSTEM PERMEASE COMPONENT 2"/>
    <property type="match status" value="1"/>
</dbReference>
<comment type="caution">
    <text evidence="8">The sequence shown here is derived from an EMBL/GenBank/DDBJ whole genome shotgun (WGS) entry which is preliminary data.</text>
</comment>
<dbReference type="GO" id="GO:0022857">
    <property type="term" value="F:transmembrane transporter activity"/>
    <property type="evidence" value="ECO:0007669"/>
    <property type="project" value="TreeGrafter"/>
</dbReference>
<sequence length="768" mass="86316">MMSSHIYYTLQSLLHRQGTNAIKIVSLALGLLMSVFLFARIAFELNFDSFYHDPDNLYIVKTGWMKNGVLEGGESFYTIIPIPGIIAEEFSDKVQGATVSCSLFDDDYKLGNRPLELKTVIADTLYFSVLGLDVVKGNPQDLANPDVVFLSETAVRQVFGDENPIGKTVSYDFWGHEATLLVKGIFQDVPPNTSLYKRPEAVVSFSNIEKYTQWGMGWQSGGNYDGFVRLRSPQDADWLNERISAAVARHLPSDSGLELSVHIVPIRSVHLGEAQVRKMVWIMFFLGVVLLFTTTLNYVLISISSLTQRAKAIGVHKCSGASGGSIFCMFLVETAIVISAALLVVGILVYVFHERMEELAAVPLAVLFDWQHLYAPLAVVAVLFVFGGCLPAMLFARIPVTQVFRRYTSGRRGWKRVLLFIQFMGAAFIVGMMLMVFLQYRYMVGRDRGWRPERVVSIFQRKVNAELLRTQLRNLPYVEAVASAERSITGFGANRPILDAQGNEMFYPCNSWFDSDYLPFIGLKLKEGHNLTGKHQLLVNSTFCEKMHWTDSPIGKQVNDYGTVVGLLDSFAFVGCINDSEAVMIEWFEGTAFCLEARLKEPFDDNLRRLNEDMSRLYPQDDLVFRSMEQMLDNYAESVRVFRDVTLWASVTILFIILMGLVGYVDDEIRLRSKEIAIRKVNGAETSGILRLLSYDVLWVAIPSVVLGTFGAYKVGQIWISQFSDVVLLPIVGYISIGFLLLTFIVGCVVMKSWHVANENPVNSIKSE</sequence>
<dbReference type="AlphaFoldDB" id="R9HTJ5"/>
<feature type="transmembrane region" description="Helical" evidence="6">
    <location>
        <begin position="21"/>
        <end position="43"/>
    </location>
</feature>
<dbReference type="InterPro" id="IPR003838">
    <property type="entry name" value="ABC3_permease_C"/>
</dbReference>
<evidence type="ECO:0000256" key="4">
    <source>
        <dbReference type="ARBA" id="ARBA00022989"/>
    </source>
</evidence>
<dbReference type="Proteomes" id="UP000014212">
    <property type="component" value="Unassembled WGS sequence"/>
</dbReference>
<feature type="transmembrane region" description="Helical" evidence="6">
    <location>
        <begin position="726"/>
        <end position="750"/>
    </location>
</feature>
<feature type="transmembrane region" description="Helical" evidence="6">
    <location>
        <begin position="279"/>
        <end position="301"/>
    </location>
</feature>
<feature type="domain" description="ABC3 transporter permease C-terminal" evidence="7">
    <location>
        <begin position="285"/>
        <end position="399"/>
    </location>
</feature>
<keyword evidence="4 6" id="KW-1133">Transmembrane helix</keyword>
<dbReference type="Pfam" id="PF02687">
    <property type="entry name" value="FtsX"/>
    <property type="match status" value="2"/>
</dbReference>
<name>R9HTJ5_BACUN</name>
<dbReference type="HOGENOM" id="CLU_008713_0_1_10"/>
<protein>
    <recommendedName>
        <fullName evidence="7">ABC3 transporter permease C-terminal domain-containing protein</fullName>
    </recommendedName>
</protein>
<evidence type="ECO:0000256" key="3">
    <source>
        <dbReference type="ARBA" id="ARBA00022692"/>
    </source>
</evidence>
<dbReference type="GO" id="GO:0005886">
    <property type="term" value="C:plasma membrane"/>
    <property type="evidence" value="ECO:0007669"/>
    <property type="project" value="UniProtKB-SubCell"/>
</dbReference>
<evidence type="ECO:0000256" key="6">
    <source>
        <dbReference type="SAM" id="Phobius"/>
    </source>
</evidence>
<feature type="transmembrane region" description="Helical" evidence="6">
    <location>
        <begin position="373"/>
        <end position="396"/>
    </location>
</feature>
<evidence type="ECO:0000313" key="8">
    <source>
        <dbReference type="EMBL" id="EOS07174.1"/>
    </source>
</evidence>
<evidence type="ECO:0000256" key="5">
    <source>
        <dbReference type="ARBA" id="ARBA00023136"/>
    </source>
</evidence>
<evidence type="ECO:0000256" key="2">
    <source>
        <dbReference type="ARBA" id="ARBA00022475"/>
    </source>
</evidence>
<reference evidence="8 9" key="1">
    <citation type="submission" date="2013-04" db="EMBL/GenBank/DDBJ databases">
        <title>The Genome Sequence of Bacteroides uniformis dnLKV2.</title>
        <authorList>
            <consortium name="The Broad Institute Genomics Platform"/>
            <consortium name="The Broad Institute Genome Sequencing Center for Infectious Disease"/>
            <person name="Earl A."/>
            <person name="Xavier R."/>
            <person name="Kuhn K."/>
            <person name="Stappenbeck T."/>
            <person name="Walker B."/>
            <person name="Young S."/>
            <person name="Zeng Q."/>
            <person name="Gargeya S."/>
            <person name="Fitzgerald M."/>
            <person name="Haas B."/>
            <person name="Abouelleil A."/>
            <person name="Allen A.W."/>
            <person name="Alvarado L."/>
            <person name="Arachchi H.M."/>
            <person name="Berlin A.M."/>
            <person name="Chapman S.B."/>
            <person name="Gainer-Dewar J."/>
            <person name="Goldberg J."/>
            <person name="Griggs A."/>
            <person name="Gujja S."/>
            <person name="Hansen M."/>
            <person name="Howarth C."/>
            <person name="Imamovic A."/>
            <person name="Ireland A."/>
            <person name="Larimer J."/>
            <person name="McCowan C."/>
            <person name="Murphy C."/>
            <person name="Pearson M."/>
            <person name="Poon T.W."/>
            <person name="Priest M."/>
            <person name="Roberts A."/>
            <person name="Saif S."/>
            <person name="Shea T."/>
            <person name="Sisk P."/>
            <person name="Sykes S."/>
            <person name="Wortman J."/>
            <person name="Nusbaum C."/>
            <person name="Birren B."/>
        </authorList>
    </citation>
    <scope>NUCLEOTIDE SEQUENCE [LARGE SCALE GENOMIC DNA]</scope>
    <source>
        <strain evidence="9">dnLKV2</strain>
    </source>
</reference>
<evidence type="ECO:0000256" key="1">
    <source>
        <dbReference type="ARBA" id="ARBA00004651"/>
    </source>
</evidence>
<dbReference type="PANTHER" id="PTHR30572">
    <property type="entry name" value="MEMBRANE COMPONENT OF TRANSPORTER-RELATED"/>
    <property type="match status" value="1"/>
</dbReference>
<feature type="transmembrane region" description="Helical" evidence="6">
    <location>
        <begin position="417"/>
        <end position="438"/>
    </location>
</feature>
<gene>
    <name evidence="8" type="ORF">C801_02951</name>
</gene>
<proteinExistence type="predicted"/>
<feature type="transmembrane region" description="Helical" evidence="6">
    <location>
        <begin position="326"/>
        <end position="353"/>
    </location>
</feature>
<comment type="subcellular location">
    <subcellularLocation>
        <location evidence="1">Cell membrane</location>
        <topology evidence="1">Multi-pass membrane protein</topology>
    </subcellularLocation>
</comment>
<dbReference type="EMBL" id="ASSO01000009">
    <property type="protein sequence ID" value="EOS07174.1"/>
    <property type="molecule type" value="Genomic_DNA"/>
</dbReference>
<feature type="transmembrane region" description="Helical" evidence="6">
    <location>
        <begin position="697"/>
        <end position="720"/>
    </location>
</feature>
<keyword evidence="5 6" id="KW-0472">Membrane</keyword>